<dbReference type="Pfam" id="PF02565">
    <property type="entry name" value="RecO_C"/>
    <property type="match status" value="1"/>
</dbReference>
<dbReference type="Gene3D" id="1.20.1440.120">
    <property type="entry name" value="Recombination protein O, C-terminal domain"/>
    <property type="match status" value="1"/>
</dbReference>
<evidence type="ECO:0000256" key="3">
    <source>
        <dbReference type="ARBA" id="ARBA00022763"/>
    </source>
</evidence>
<dbReference type="InterPro" id="IPR012340">
    <property type="entry name" value="NA-bd_OB-fold"/>
</dbReference>
<evidence type="ECO:0000313" key="9">
    <source>
        <dbReference type="EMBL" id="HIS75039.1"/>
    </source>
</evidence>
<evidence type="ECO:0000256" key="6">
    <source>
        <dbReference type="ARBA" id="ARBA00033409"/>
    </source>
</evidence>
<comment type="function">
    <text evidence="7">Involved in DNA repair and RecF pathway recombination.</text>
</comment>
<name>A0A9D1JY02_9BACT</name>
<dbReference type="PANTHER" id="PTHR33991">
    <property type="entry name" value="DNA REPAIR PROTEIN RECO"/>
    <property type="match status" value="1"/>
</dbReference>
<organism evidence="9 10">
    <name type="scientific">Candidatus Galligastranaerophilus intestinavium</name>
    <dbReference type="NCBI Taxonomy" id="2840836"/>
    <lineage>
        <taxon>Bacteria</taxon>
        <taxon>Candidatus Galligastranaerophilus</taxon>
    </lineage>
</organism>
<dbReference type="InterPro" id="IPR003717">
    <property type="entry name" value="RecO"/>
</dbReference>
<proteinExistence type="inferred from homology"/>
<evidence type="ECO:0000313" key="10">
    <source>
        <dbReference type="Proteomes" id="UP000886865"/>
    </source>
</evidence>
<dbReference type="InterPro" id="IPR037278">
    <property type="entry name" value="ARFGAP/RecO"/>
</dbReference>
<dbReference type="Gene3D" id="2.40.50.140">
    <property type="entry name" value="Nucleic acid-binding proteins"/>
    <property type="match status" value="1"/>
</dbReference>
<dbReference type="GO" id="GO:0006302">
    <property type="term" value="P:double-strand break repair"/>
    <property type="evidence" value="ECO:0007669"/>
    <property type="project" value="TreeGrafter"/>
</dbReference>
<keyword evidence="4 7" id="KW-0233">DNA recombination</keyword>
<evidence type="ECO:0000256" key="2">
    <source>
        <dbReference type="ARBA" id="ARBA00021310"/>
    </source>
</evidence>
<dbReference type="EMBL" id="DVJQ01000073">
    <property type="protein sequence ID" value="HIS75039.1"/>
    <property type="molecule type" value="Genomic_DNA"/>
</dbReference>
<accession>A0A9D1JY02</accession>
<dbReference type="GO" id="GO:0006310">
    <property type="term" value="P:DNA recombination"/>
    <property type="evidence" value="ECO:0007669"/>
    <property type="project" value="UniProtKB-UniRule"/>
</dbReference>
<dbReference type="InterPro" id="IPR022572">
    <property type="entry name" value="DNA_rep/recomb_RecO_N"/>
</dbReference>
<evidence type="ECO:0000256" key="1">
    <source>
        <dbReference type="ARBA" id="ARBA00007452"/>
    </source>
</evidence>
<dbReference type="SUPFAM" id="SSF50249">
    <property type="entry name" value="Nucleic acid-binding proteins"/>
    <property type="match status" value="1"/>
</dbReference>
<evidence type="ECO:0000256" key="4">
    <source>
        <dbReference type="ARBA" id="ARBA00023172"/>
    </source>
</evidence>
<dbReference type="Proteomes" id="UP000886865">
    <property type="component" value="Unassembled WGS sequence"/>
</dbReference>
<dbReference type="NCBIfam" id="TIGR00613">
    <property type="entry name" value="reco"/>
    <property type="match status" value="1"/>
</dbReference>
<sequence length="259" mass="29704">MKSIKESFTTEAINIKTYPLSDYDNIVVMFSRQYGLIKGIAKGVKRPKSKLGARMQMLVANKIMLKNGRNFDTICEAQALNTFNKLRSNLDKLTYSMYLTEVISSICTDCDEDKENNEKIYELFYCALDGISNSDNIVEILLHVIRFQLKFMAQTGYGIELKKCLKCGCEISENAYFSIASGGVVCKDCRYGSDVYIGIHKKIREFLIAQQNCKNNEKTSYDDLVDENFCMKCFLFLKKYTDTHSQRPSRSIKILEKIT</sequence>
<dbReference type="SUPFAM" id="SSF57863">
    <property type="entry name" value="ArfGap/RecO-like zinc finger"/>
    <property type="match status" value="1"/>
</dbReference>
<dbReference type="PANTHER" id="PTHR33991:SF1">
    <property type="entry name" value="DNA REPAIR PROTEIN RECO"/>
    <property type="match status" value="1"/>
</dbReference>
<reference evidence="9" key="1">
    <citation type="submission" date="2020-10" db="EMBL/GenBank/DDBJ databases">
        <authorList>
            <person name="Gilroy R."/>
        </authorList>
    </citation>
    <scope>NUCLEOTIDE SEQUENCE</scope>
    <source>
        <strain evidence="9">CHK152-2871</strain>
    </source>
</reference>
<dbReference type="Pfam" id="PF11967">
    <property type="entry name" value="RecO_N"/>
    <property type="match status" value="1"/>
</dbReference>
<evidence type="ECO:0000256" key="5">
    <source>
        <dbReference type="ARBA" id="ARBA00023204"/>
    </source>
</evidence>
<dbReference type="GO" id="GO:0043590">
    <property type="term" value="C:bacterial nucleoid"/>
    <property type="evidence" value="ECO:0007669"/>
    <property type="project" value="TreeGrafter"/>
</dbReference>
<comment type="caution">
    <text evidence="9">The sequence shown here is derived from an EMBL/GenBank/DDBJ whole genome shotgun (WGS) entry which is preliminary data.</text>
</comment>
<dbReference type="InterPro" id="IPR042242">
    <property type="entry name" value="RecO_C"/>
</dbReference>
<dbReference type="HAMAP" id="MF_00201">
    <property type="entry name" value="RecO"/>
    <property type="match status" value="1"/>
</dbReference>
<protein>
    <recommendedName>
        <fullName evidence="2 7">DNA repair protein RecO</fullName>
    </recommendedName>
    <alternativeName>
        <fullName evidence="6 7">Recombination protein O</fullName>
    </alternativeName>
</protein>
<dbReference type="AlphaFoldDB" id="A0A9D1JY02"/>
<comment type="similarity">
    <text evidence="1 7">Belongs to the RecO family.</text>
</comment>
<keyword evidence="5 7" id="KW-0234">DNA repair</keyword>
<gene>
    <name evidence="7 9" type="primary">recO</name>
    <name evidence="9" type="ORF">IAA86_08480</name>
</gene>
<reference evidence="9" key="2">
    <citation type="journal article" date="2021" name="PeerJ">
        <title>Extensive microbial diversity within the chicken gut microbiome revealed by metagenomics and culture.</title>
        <authorList>
            <person name="Gilroy R."/>
            <person name="Ravi A."/>
            <person name="Getino M."/>
            <person name="Pursley I."/>
            <person name="Horton D.L."/>
            <person name="Alikhan N.F."/>
            <person name="Baker D."/>
            <person name="Gharbi K."/>
            <person name="Hall N."/>
            <person name="Watson M."/>
            <person name="Adriaenssens E.M."/>
            <person name="Foster-Nyarko E."/>
            <person name="Jarju S."/>
            <person name="Secka A."/>
            <person name="Antonio M."/>
            <person name="Oren A."/>
            <person name="Chaudhuri R.R."/>
            <person name="La Ragione R."/>
            <person name="Hildebrand F."/>
            <person name="Pallen M.J."/>
        </authorList>
    </citation>
    <scope>NUCLEOTIDE SEQUENCE</scope>
    <source>
        <strain evidence="9">CHK152-2871</strain>
    </source>
</reference>
<evidence type="ECO:0000259" key="8">
    <source>
        <dbReference type="Pfam" id="PF11967"/>
    </source>
</evidence>
<evidence type="ECO:0000256" key="7">
    <source>
        <dbReference type="HAMAP-Rule" id="MF_00201"/>
    </source>
</evidence>
<feature type="domain" description="DNA replication/recombination mediator RecO N-terminal" evidence="8">
    <location>
        <begin position="8"/>
        <end position="83"/>
    </location>
</feature>
<keyword evidence="3 7" id="KW-0227">DNA damage</keyword>